<dbReference type="PANTHER" id="PTHR34702:SF1">
    <property type="entry name" value="NA(+)_H(+) ANTIPORTER SUBUNIT F"/>
    <property type="match status" value="1"/>
</dbReference>
<comment type="similarity">
    <text evidence="2">Belongs to the CPA3 antiporters (TC 2.A.63) subunit F family.</text>
</comment>
<dbReference type="Proteomes" id="UP000706333">
    <property type="component" value="Unassembled WGS sequence"/>
</dbReference>
<dbReference type="PANTHER" id="PTHR34702">
    <property type="entry name" value="NA(+)/H(+) ANTIPORTER SUBUNIT F1"/>
    <property type="match status" value="1"/>
</dbReference>
<feature type="transmembrane region" description="Helical" evidence="8">
    <location>
        <begin position="12"/>
        <end position="34"/>
    </location>
</feature>
<keyword evidence="3" id="KW-0813">Transport</keyword>
<feature type="transmembrane region" description="Helical" evidence="8">
    <location>
        <begin position="71"/>
        <end position="92"/>
    </location>
</feature>
<reference evidence="9" key="2">
    <citation type="journal article" date="2020" name="Microorganisms">
        <title>Osmotic Adaptation and Compatible Solute Biosynthesis of Phototrophic Bacteria as Revealed from Genome Analyses.</title>
        <authorList>
            <person name="Imhoff J.F."/>
            <person name="Rahn T."/>
            <person name="Kunzel S."/>
            <person name="Keller A."/>
            <person name="Neulinger S.C."/>
        </authorList>
    </citation>
    <scope>NUCLEOTIDE SEQUENCE</scope>
    <source>
        <strain evidence="9">LMG 28126</strain>
    </source>
</reference>
<dbReference type="Pfam" id="PF04066">
    <property type="entry name" value="MrpF_PhaF"/>
    <property type="match status" value="1"/>
</dbReference>
<reference evidence="9" key="1">
    <citation type="submission" date="2017-05" db="EMBL/GenBank/DDBJ databases">
        <authorList>
            <person name="Imhoff J.F."/>
            <person name="Rahn T."/>
            <person name="Kuenzel S."/>
            <person name="Neulinger S.C."/>
        </authorList>
    </citation>
    <scope>NUCLEOTIDE SEQUENCE</scope>
    <source>
        <strain evidence="9">LMG 28126</strain>
    </source>
</reference>
<evidence type="ECO:0000256" key="2">
    <source>
        <dbReference type="ARBA" id="ARBA00009212"/>
    </source>
</evidence>
<comment type="caution">
    <text evidence="9">The sequence shown here is derived from an EMBL/GenBank/DDBJ whole genome shotgun (WGS) entry which is preliminary data.</text>
</comment>
<dbReference type="AlphaFoldDB" id="A0A934WIN7"/>
<evidence type="ECO:0000256" key="5">
    <source>
        <dbReference type="ARBA" id="ARBA00022692"/>
    </source>
</evidence>
<comment type="subcellular location">
    <subcellularLocation>
        <location evidence="1">Cell membrane</location>
        <topology evidence="1">Multi-pass membrane protein</topology>
    </subcellularLocation>
</comment>
<evidence type="ECO:0000256" key="1">
    <source>
        <dbReference type="ARBA" id="ARBA00004651"/>
    </source>
</evidence>
<dbReference type="InterPro" id="IPR007208">
    <property type="entry name" value="MrpF/PhaF-like"/>
</dbReference>
<name>A0A934WIN7_9RHOB</name>
<organism evidence="9 10">
    <name type="scientific">Rhodobaculum claviforme</name>
    <dbReference type="NCBI Taxonomy" id="1549854"/>
    <lineage>
        <taxon>Bacteria</taxon>
        <taxon>Pseudomonadati</taxon>
        <taxon>Pseudomonadota</taxon>
        <taxon>Alphaproteobacteria</taxon>
        <taxon>Rhodobacterales</taxon>
        <taxon>Paracoccaceae</taxon>
        <taxon>Rhodobaculum</taxon>
    </lineage>
</organism>
<dbReference type="GO" id="GO:0015385">
    <property type="term" value="F:sodium:proton antiporter activity"/>
    <property type="evidence" value="ECO:0007669"/>
    <property type="project" value="TreeGrafter"/>
</dbReference>
<keyword evidence="6 8" id="KW-1133">Transmembrane helix</keyword>
<protein>
    <recommendedName>
        <fullName evidence="11">Multisubunit sodium/proton antiporter, MrpF subunit</fullName>
    </recommendedName>
</protein>
<evidence type="ECO:0008006" key="11">
    <source>
        <dbReference type="Google" id="ProtNLM"/>
    </source>
</evidence>
<keyword evidence="10" id="KW-1185">Reference proteome</keyword>
<evidence type="ECO:0000256" key="6">
    <source>
        <dbReference type="ARBA" id="ARBA00022989"/>
    </source>
</evidence>
<evidence type="ECO:0000256" key="3">
    <source>
        <dbReference type="ARBA" id="ARBA00022448"/>
    </source>
</evidence>
<dbReference type="GO" id="GO:0005886">
    <property type="term" value="C:plasma membrane"/>
    <property type="evidence" value="ECO:0007669"/>
    <property type="project" value="UniProtKB-SubCell"/>
</dbReference>
<keyword evidence="5 8" id="KW-0812">Transmembrane</keyword>
<gene>
    <name evidence="9" type="ORF">CCR87_06220</name>
</gene>
<sequence length="99" mass="9922">MTGDALLSTPTPVAAVALAGLMLVLLLSMLAGLWRVLRGPTRADRMLAAQLFGTTGVAILVLMALADGQRALLDVALTLAVLAAVAVVAFVASAGGRAP</sequence>
<evidence type="ECO:0000313" key="10">
    <source>
        <dbReference type="Proteomes" id="UP000706333"/>
    </source>
</evidence>
<feature type="transmembrane region" description="Helical" evidence="8">
    <location>
        <begin position="46"/>
        <end position="65"/>
    </location>
</feature>
<evidence type="ECO:0000256" key="8">
    <source>
        <dbReference type="SAM" id="Phobius"/>
    </source>
</evidence>
<evidence type="ECO:0000256" key="4">
    <source>
        <dbReference type="ARBA" id="ARBA00022475"/>
    </source>
</evidence>
<accession>A0A934WIN7</accession>
<keyword evidence="7 8" id="KW-0472">Membrane</keyword>
<dbReference type="EMBL" id="NHSD01000188">
    <property type="protein sequence ID" value="MBK5926942.1"/>
    <property type="molecule type" value="Genomic_DNA"/>
</dbReference>
<evidence type="ECO:0000313" key="9">
    <source>
        <dbReference type="EMBL" id="MBK5926942.1"/>
    </source>
</evidence>
<evidence type="ECO:0000256" key="7">
    <source>
        <dbReference type="ARBA" id="ARBA00023136"/>
    </source>
</evidence>
<proteinExistence type="inferred from homology"/>
<keyword evidence="4" id="KW-1003">Cell membrane</keyword>